<evidence type="ECO:0000313" key="6">
    <source>
        <dbReference type="Proteomes" id="UP000279422"/>
    </source>
</evidence>
<comment type="caution">
    <text evidence="5">The sequence shown here is derived from an EMBL/GenBank/DDBJ whole genome shotgun (WGS) entry which is preliminary data.</text>
</comment>
<organism evidence="5 6">
    <name type="scientific">Aerophobetes bacterium</name>
    <dbReference type="NCBI Taxonomy" id="2030807"/>
    <lineage>
        <taxon>Bacteria</taxon>
        <taxon>Candidatus Aerophobota</taxon>
    </lineage>
</organism>
<dbReference type="PANTHER" id="PTHR30268:SF0">
    <property type="entry name" value="L-RHAMNOSE ISOMERASE"/>
    <property type="match status" value="1"/>
</dbReference>
<feature type="domain" description="Xylose isomerase-like TIM barrel" evidence="4">
    <location>
        <begin position="87"/>
        <end position="262"/>
    </location>
</feature>
<dbReference type="Gene3D" id="3.20.20.150">
    <property type="entry name" value="Divalent-metal-dependent TIM barrel enzymes"/>
    <property type="match status" value="1"/>
</dbReference>
<keyword evidence="1" id="KW-0479">Metal-binding</keyword>
<dbReference type="InterPro" id="IPR050337">
    <property type="entry name" value="L-rhamnose_isomerase"/>
</dbReference>
<dbReference type="PANTHER" id="PTHR30268">
    <property type="entry name" value="L-RHAMNOSE ISOMERASE"/>
    <property type="match status" value="1"/>
</dbReference>
<evidence type="ECO:0000313" key="5">
    <source>
        <dbReference type="EMBL" id="RLE08507.1"/>
    </source>
</evidence>
<dbReference type="Pfam" id="PF01261">
    <property type="entry name" value="AP_endonuc_2"/>
    <property type="match status" value="1"/>
</dbReference>
<accession>A0A497E2W4</accession>
<keyword evidence="3" id="KW-0413">Isomerase</keyword>
<keyword evidence="2" id="KW-0464">Manganese</keyword>
<dbReference type="InterPro" id="IPR036237">
    <property type="entry name" value="Xyl_isomerase-like_sf"/>
</dbReference>
<dbReference type="GO" id="GO:0008740">
    <property type="term" value="F:L-rhamnose isomerase activity"/>
    <property type="evidence" value="ECO:0007669"/>
    <property type="project" value="TreeGrafter"/>
</dbReference>
<dbReference type="EMBL" id="QMPZ01000093">
    <property type="protein sequence ID" value="RLE08507.1"/>
    <property type="molecule type" value="Genomic_DNA"/>
</dbReference>
<evidence type="ECO:0000256" key="1">
    <source>
        <dbReference type="ARBA" id="ARBA00022723"/>
    </source>
</evidence>
<dbReference type="Proteomes" id="UP000279422">
    <property type="component" value="Unassembled WGS sequence"/>
</dbReference>
<dbReference type="GO" id="GO:0019324">
    <property type="term" value="P:L-lyxose metabolic process"/>
    <property type="evidence" value="ECO:0007669"/>
    <property type="project" value="TreeGrafter"/>
</dbReference>
<dbReference type="SUPFAM" id="SSF51658">
    <property type="entry name" value="Xylose isomerase-like"/>
    <property type="match status" value="1"/>
</dbReference>
<dbReference type="InterPro" id="IPR013022">
    <property type="entry name" value="Xyl_isomerase-like_TIM-brl"/>
</dbReference>
<dbReference type="GO" id="GO:0046872">
    <property type="term" value="F:metal ion binding"/>
    <property type="evidence" value="ECO:0007669"/>
    <property type="project" value="UniProtKB-KW"/>
</dbReference>
<evidence type="ECO:0000259" key="4">
    <source>
        <dbReference type="Pfam" id="PF01261"/>
    </source>
</evidence>
<sequence length="399" mass="44904">EMLAEEFGEEKVRRAVEAVKRFEVEVPSWVFGVFGAGRFGEYVPSGAARDIFEKLDDASVVHRLTGATPRVAMHMLWDFSKDGYEADFELAKKVKEEARQRGLDIGAINPTYFLRGSHRGSFSAAEEKVRKRYIEQTVLAAKIARELAEGLLTLWFPDGSLYPGQIELRDAYKNLRESLKISCRDIPEEVRILIEYKVFEPGTYSTTVPDWGTAVLLAKGLGPNVGVLVDLGHHHHGTNVEQIVSILIAEGIPAGFHFNTRYAADDDHAVEPNPENARIFYELVKGDVLFNSDPSKNWAYMIDQCSARENRMHAILHSVDSLQKSLAKAFLVDRDLLVKYQGEDEIILANRVFNDALMDADVRPIVAKARLEKGLPIDPVAEYVRSGYQRKIELARSKK</sequence>
<protein>
    <recommendedName>
        <fullName evidence="4">Xylose isomerase-like TIM barrel domain-containing protein</fullName>
    </recommendedName>
</protein>
<feature type="non-terminal residue" evidence="5">
    <location>
        <position position="1"/>
    </location>
</feature>
<name>A0A497E2W4_UNCAE</name>
<evidence type="ECO:0000256" key="3">
    <source>
        <dbReference type="ARBA" id="ARBA00023235"/>
    </source>
</evidence>
<evidence type="ECO:0000256" key="2">
    <source>
        <dbReference type="ARBA" id="ARBA00023211"/>
    </source>
</evidence>
<dbReference type="GO" id="GO:0019301">
    <property type="term" value="P:rhamnose catabolic process"/>
    <property type="evidence" value="ECO:0007669"/>
    <property type="project" value="TreeGrafter"/>
</dbReference>
<gene>
    <name evidence="5" type="ORF">DRJ00_06160</name>
</gene>
<dbReference type="AlphaFoldDB" id="A0A497E2W4"/>
<reference evidence="5 6" key="1">
    <citation type="submission" date="2018-06" db="EMBL/GenBank/DDBJ databases">
        <title>Extensive metabolic versatility and redundancy in microbially diverse, dynamic hydrothermal sediments.</title>
        <authorList>
            <person name="Dombrowski N."/>
            <person name="Teske A."/>
            <person name="Baker B.J."/>
        </authorList>
    </citation>
    <scope>NUCLEOTIDE SEQUENCE [LARGE SCALE GENOMIC DNA]</scope>
    <source>
        <strain evidence="5">B47_G16</strain>
    </source>
</reference>
<proteinExistence type="predicted"/>